<evidence type="ECO:0000313" key="2">
    <source>
        <dbReference type="EMBL" id="KIM59192.1"/>
    </source>
</evidence>
<reference evidence="2 3" key="1">
    <citation type="submission" date="2014-04" db="EMBL/GenBank/DDBJ databases">
        <authorList>
            <consortium name="DOE Joint Genome Institute"/>
            <person name="Kuo A."/>
            <person name="Kohler A."/>
            <person name="Nagy L.G."/>
            <person name="Floudas D."/>
            <person name="Copeland A."/>
            <person name="Barry K.W."/>
            <person name="Cichocki N."/>
            <person name="Veneault-Fourrey C."/>
            <person name="LaButti K."/>
            <person name="Lindquist E.A."/>
            <person name="Lipzen A."/>
            <person name="Lundell T."/>
            <person name="Morin E."/>
            <person name="Murat C."/>
            <person name="Sun H."/>
            <person name="Tunlid A."/>
            <person name="Henrissat B."/>
            <person name="Grigoriev I.V."/>
            <person name="Hibbett D.S."/>
            <person name="Martin F."/>
            <person name="Nordberg H.P."/>
            <person name="Cantor M.N."/>
            <person name="Hua S.X."/>
        </authorList>
    </citation>
    <scope>NUCLEOTIDE SEQUENCE [LARGE SCALE GENOMIC DNA]</scope>
    <source>
        <strain evidence="2 3">Foug A</strain>
    </source>
</reference>
<dbReference type="HOGENOM" id="CLU_1620048_0_0_1"/>
<dbReference type="Proteomes" id="UP000053989">
    <property type="component" value="Unassembled WGS sequence"/>
</dbReference>
<evidence type="ECO:0000313" key="3">
    <source>
        <dbReference type="Proteomes" id="UP000053989"/>
    </source>
</evidence>
<keyword evidence="3" id="KW-1185">Reference proteome</keyword>
<protein>
    <submittedName>
        <fullName evidence="2">Uncharacterized protein</fullName>
    </submittedName>
</protein>
<reference evidence="3" key="2">
    <citation type="submission" date="2015-01" db="EMBL/GenBank/DDBJ databases">
        <title>Evolutionary Origins and Diversification of the Mycorrhizal Mutualists.</title>
        <authorList>
            <consortium name="DOE Joint Genome Institute"/>
            <consortium name="Mycorrhizal Genomics Consortium"/>
            <person name="Kohler A."/>
            <person name="Kuo A."/>
            <person name="Nagy L.G."/>
            <person name="Floudas D."/>
            <person name="Copeland A."/>
            <person name="Barry K.W."/>
            <person name="Cichocki N."/>
            <person name="Veneault-Fourrey C."/>
            <person name="LaButti K."/>
            <person name="Lindquist E.A."/>
            <person name="Lipzen A."/>
            <person name="Lundell T."/>
            <person name="Morin E."/>
            <person name="Murat C."/>
            <person name="Riley R."/>
            <person name="Ohm R."/>
            <person name="Sun H."/>
            <person name="Tunlid A."/>
            <person name="Henrissat B."/>
            <person name="Grigoriev I.V."/>
            <person name="Hibbett D.S."/>
            <person name="Martin F."/>
        </authorList>
    </citation>
    <scope>NUCLEOTIDE SEQUENCE [LARGE SCALE GENOMIC DNA]</scope>
    <source>
        <strain evidence="3">Foug A</strain>
    </source>
</reference>
<dbReference type="AlphaFoldDB" id="A0A0C3A3E3"/>
<feature type="region of interest" description="Disordered" evidence="1">
    <location>
        <begin position="1"/>
        <end position="25"/>
    </location>
</feature>
<dbReference type="InParanoid" id="A0A0C3A3E3"/>
<accession>A0A0C3A3E3</accession>
<organism evidence="2 3">
    <name type="scientific">Scleroderma citrinum Foug A</name>
    <dbReference type="NCBI Taxonomy" id="1036808"/>
    <lineage>
        <taxon>Eukaryota</taxon>
        <taxon>Fungi</taxon>
        <taxon>Dikarya</taxon>
        <taxon>Basidiomycota</taxon>
        <taxon>Agaricomycotina</taxon>
        <taxon>Agaricomycetes</taxon>
        <taxon>Agaricomycetidae</taxon>
        <taxon>Boletales</taxon>
        <taxon>Sclerodermatineae</taxon>
        <taxon>Sclerodermataceae</taxon>
        <taxon>Scleroderma</taxon>
    </lineage>
</organism>
<proteinExistence type="predicted"/>
<dbReference type="EMBL" id="KN822076">
    <property type="protein sequence ID" value="KIM59192.1"/>
    <property type="molecule type" value="Genomic_DNA"/>
</dbReference>
<evidence type="ECO:0000256" key="1">
    <source>
        <dbReference type="SAM" id="MobiDB-lite"/>
    </source>
</evidence>
<gene>
    <name evidence="2" type="ORF">SCLCIDRAFT_1217979</name>
</gene>
<name>A0A0C3A3E3_9AGAM</name>
<sequence>MLPHSCQALRPSRHRKSHPDVEHRGPLASSWCRSIVSPLRIVTHHASGIPRTPTHLLCQTYPGIETRQPIWCMRYAFPGEDPLRNHAHSADFMAYSDRATQRSVPAKTSSPCCSSVVGRADLIHRLMSAFRRPRRSITLAPTRPRSSPYLAIKPLDKMLRLGFR</sequence>